<evidence type="ECO:0000313" key="2">
    <source>
        <dbReference type="EMBL" id="KAH9837435.1"/>
    </source>
</evidence>
<dbReference type="Proteomes" id="UP001138500">
    <property type="component" value="Unassembled WGS sequence"/>
</dbReference>
<dbReference type="EMBL" id="RIBY02000780">
    <property type="protein sequence ID" value="KAH9837435.1"/>
    <property type="molecule type" value="Genomic_DNA"/>
</dbReference>
<dbReference type="AlphaFoldDB" id="A0A9W7SWR7"/>
<reference evidence="2 3" key="1">
    <citation type="journal article" date="2018" name="IMA Fungus">
        <title>IMA Genome-F 10: Nine draft genome sequences of Claviceps purpurea s.lat., including C. arundinis, C. humidiphila, and C. cf. spartinae, pseudomolecules for the pitch canker pathogen Fusarium circinatum, draft genome of Davidsoniella eucalypti, Grosmannia galeiformis, Quambalaria eucalypti, and Teratosphaeria destructans.</title>
        <authorList>
            <person name="Wingfield B.D."/>
            <person name="Liu M."/>
            <person name="Nguyen H.D."/>
            <person name="Lane F.A."/>
            <person name="Morgan S.W."/>
            <person name="De Vos L."/>
            <person name="Wilken P.M."/>
            <person name="Duong T.A."/>
            <person name="Aylward J."/>
            <person name="Coetzee M.P."/>
            <person name="Dadej K."/>
            <person name="De Beer Z.W."/>
            <person name="Findlay W."/>
            <person name="Havenga M."/>
            <person name="Kolarik M."/>
            <person name="Menzies J.G."/>
            <person name="Naidoo K."/>
            <person name="Pochopski O."/>
            <person name="Shoukouhi P."/>
            <person name="Santana Q.C."/>
            <person name="Seifert K.A."/>
            <person name="Soal N."/>
            <person name="Steenkamp E.T."/>
            <person name="Tatham C.T."/>
            <person name="van der Nest M.A."/>
            <person name="Wingfield M.J."/>
        </authorList>
    </citation>
    <scope>NUCLEOTIDE SEQUENCE [LARGE SCALE GENOMIC DNA]</scope>
    <source>
        <strain evidence="2">CMW44962</strain>
    </source>
</reference>
<gene>
    <name evidence="2" type="ORF">Tdes44962_MAKER08359</name>
</gene>
<protein>
    <submittedName>
        <fullName evidence="2">Uncharacterized protein</fullName>
    </submittedName>
</protein>
<feature type="region of interest" description="Disordered" evidence="1">
    <location>
        <begin position="1"/>
        <end position="59"/>
    </location>
</feature>
<accession>A0A9W7SWR7</accession>
<feature type="compositionally biased region" description="Polar residues" evidence="1">
    <location>
        <begin position="45"/>
        <end position="57"/>
    </location>
</feature>
<comment type="caution">
    <text evidence="2">The sequence shown here is derived from an EMBL/GenBank/DDBJ whole genome shotgun (WGS) entry which is preliminary data.</text>
</comment>
<reference evidence="2 3" key="2">
    <citation type="journal article" date="2021" name="Curr. Genet.">
        <title>Genetic response to nitrogen starvation in the aggressive Eucalyptus foliar pathogen Teratosphaeria destructans.</title>
        <authorList>
            <person name="Havenga M."/>
            <person name="Wingfield B.D."/>
            <person name="Wingfield M.J."/>
            <person name="Dreyer L.L."/>
            <person name="Roets F."/>
            <person name="Aylward J."/>
        </authorList>
    </citation>
    <scope>NUCLEOTIDE SEQUENCE [LARGE SCALE GENOMIC DNA]</scope>
    <source>
        <strain evidence="2">CMW44962</strain>
    </source>
</reference>
<sequence>MLSTPSSSPPSAGFLSNRSLNNGLSPASPRSVRAYSRAMSVSGAPASSNSKATSTPVRSLPAVQCTRIGRGLGWARCLKILA</sequence>
<proteinExistence type="predicted"/>
<keyword evidence="3" id="KW-1185">Reference proteome</keyword>
<evidence type="ECO:0000313" key="3">
    <source>
        <dbReference type="Proteomes" id="UP001138500"/>
    </source>
</evidence>
<feature type="compositionally biased region" description="Polar residues" evidence="1">
    <location>
        <begin position="1"/>
        <end position="25"/>
    </location>
</feature>
<organism evidence="2 3">
    <name type="scientific">Teratosphaeria destructans</name>
    <dbReference type="NCBI Taxonomy" id="418781"/>
    <lineage>
        <taxon>Eukaryota</taxon>
        <taxon>Fungi</taxon>
        <taxon>Dikarya</taxon>
        <taxon>Ascomycota</taxon>
        <taxon>Pezizomycotina</taxon>
        <taxon>Dothideomycetes</taxon>
        <taxon>Dothideomycetidae</taxon>
        <taxon>Mycosphaerellales</taxon>
        <taxon>Teratosphaeriaceae</taxon>
        <taxon>Teratosphaeria</taxon>
    </lineage>
</organism>
<evidence type="ECO:0000256" key="1">
    <source>
        <dbReference type="SAM" id="MobiDB-lite"/>
    </source>
</evidence>
<name>A0A9W7SWR7_9PEZI</name>